<comment type="caution">
    <text evidence="1">The sequence shown here is derived from an EMBL/GenBank/DDBJ whole genome shotgun (WGS) entry which is preliminary data.</text>
</comment>
<evidence type="ECO:0000313" key="1">
    <source>
        <dbReference type="EMBL" id="MBD1395431.1"/>
    </source>
</evidence>
<keyword evidence="2" id="KW-1185">Reference proteome</keyword>
<organism evidence="1 2">
    <name type="scientific">Mucilaginibacter glaciei</name>
    <dbReference type="NCBI Taxonomy" id="2772109"/>
    <lineage>
        <taxon>Bacteria</taxon>
        <taxon>Pseudomonadati</taxon>
        <taxon>Bacteroidota</taxon>
        <taxon>Sphingobacteriia</taxon>
        <taxon>Sphingobacteriales</taxon>
        <taxon>Sphingobacteriaceae</taxon>
        <taxon>Mucilaginibacter</taxon>
    </lineage>
</organism>
<dbReference type="RefSeq" id="WP_191166068.1">
    <property type="nucleotide sequence ID" value="NZ_JACWMX010000012.1"/>
</dbReference>
<gene>
    <name evidence="1" type="ORF">IDJ76_20175</name>
</gene>
<name>A0A926NST6_9SPHI</name>
<dbReference type="Proteomes" id="UP000619078">
    <property type="component" value="Unassembled WGS sequence"/>
</dbReference>
<dbReference type="EMBL" id="JACWMX010000012">
    <property type="protein sequence ID" value="MBD1395431.1"/>
    <property type="molecule type" value="Genomic_DNA"/>
</dbReference>
<accession>A0A926NST6</accession>
<dbReference type="AlphaFoldDB" id="A0A926NST6"/>
<protein>
    <submittedName>
        <fullName evidence="1">Uncharacterized protein</fullName>
    </submittedName>
</protein>
<sequence length="640" mass="73197">MSMQLLKLQVTNAEQLVYDNSLLILTVLGGIKLEGLDRMRVTLKLELPDSPRPPLRHNLDLYNDNQLEKLIRKTAEKLEIGTSLIAASLSELTEQLEVYRVQQLKNQQADQYIRKQLTPEEREQAETFLKSPHLLQRTNDLIGQSGVVGEELNRLIMYLVFTSRKRAQPLHVVSLGSSGTGKTHLQEKVGQLMPEEEKIEITTLSENAFYYFGQRELKNRLVLIEDLDGAENVLYPMRELMSKRKISKTIAHKNTKGETKTIHLIVEGPVSVAGCTTKESIYEDNANRSFLLYLNENPEQDEKVMQYQRLHSAGKIDTQKERAVQELLKNCQRILAPVKVVNPYAEQLKIPAEVFKPRRSNAHYLAFIEVVTFYHQYQRRWTDESTGEVIYEPGEMMPLTDCGVIETTLADIAEANQLLKEVLLRKSDELSGACRNYFEELKTYLQAEKKQTFGSREIRSRFRLPGTTFRRYQNALLSCGHIRLKSGKQNSGFLYEVASFEEYEALRSGIANVLDEVLQAITPPVSHETSGAPKLQEISTEEAVSHTAQEKGTGHKKRHEEAEGYTYQTMVKTTQENPECLFTAHTISELTRRSPRSENRYLKILHDTGLVIRVWQDKKYLYRVDSAKIIPLPGEQEGGL</sequence>
<proteinExistence type="predicted"/>
<evidence type="ECO:0000313" key="2">
    <source>
        <dbReference type="Proteomes" id="UP000619078"/>
    </source>
</evidence>
<reference evidence="1" key="1">
    <citation type="submission" date="2020-09" db="EMBL/GenBank/DDBJ databases">
        <title>Novel species of Mucilaginibacter isolated from a glacier on the Tibetan Plateau.</title>
        <authorList>
            <person name="Liu Q."/>
            <person name="Xin Y.-H."/>
        </authorList>
    </citation>
    <scope>NUCLEOTIDE SEQUENCE</scope>
    <source>
        <strain evidence="1">ZB1P21</strain>
    </source>
</reference>